<dbReference type="AlphaFoldDB" id="D8K508"/>
<feature type="region of interest" description="Disordered" evidence="1">
    <location>
        <begin position="258"/>
        <end position="362"/>
    </location>
</feature>
<feature type="signal peptide" evidence="2">
    <location>
        <begin position="1"/>
        <end position="26"/>
    </location>
</feature>
<dbReference type="eggNOG" id="COG3115">
    <property type="taxonomic scope" value="Bacteria"/>
</dbReference>
<name>D8K508_NITWC</name>
<dbReference type="InterPro" id="IPR046535">
    <property type="entry name" value="DUF6600"/>
</dbReference>
<keyword evidence="2" id="KW-0732">Signal</keyword>
<dbReference type="KEGG" id="nwa:Nwat_1044"/>
<dbReference type="HOGENOM" id="CLU_812912_0_0_6"/>
<sequence length="362" mass="41786">MKRKTMKGYWLAIVLACATVSGCATTPGIDFYEGSSATIDERVFYTRLSPYGHWIEHVQFGWVWYPSGVSVNWRPYTQGQWLESDEFGWIWVASNAEPWGWATYHYGRWYDDPAYGWLWIPGTEWGPAWVDWRISGDFIGWAPLGPNVEFDIYEGLGPANFNIGWAGWAFVPRREFLYARINEVIVPRSRNVTILNETKDVTRYTVQGDRIVNNSISVAAIEKATGKKIQRYQIIEASKPNHTKVGGNQIALYRPRVSRAPAGSSPPKSAIAKQRNAALKQAPRHGSGEKSPGARADLQQRQEQEFQKMEQRHRAEQDQMKKQRSNASKKMNLQRQQAEERRALQRRHEQERRVFQARGHFR</sequence>
<dbReference type="PROSITE" id="PS51257">
    <property type="entry name" value="PROKAR_LIPOPROTEIN"/>
    <property type="match status" value="1"/>
</dbReference>
<proteinExistence type="predicted"/>
<dbReference type="STRING" id="105559.Nwat_1044"/>
<feature type="compositionally biased region" description="Basic and acidic residues" evidence="1">
    <location>
        <begin position="298"/>
        <end position="321"/>
    </location>
</feature>
<protein>
    <recommendedName>
        <fullName evidence="5">Lipoprotein</fullName>
    </recommendedName>
</protein>
<evidence type="ECO:0000313" key="3">
    <source>
        <dbReference type="EMBL" id="ADJ27985.1"/>
    </source>
</evidence>
<feature type="chain" id="PRO_5003116696" description="Lipoprotein" evidence="2">
    <location>
        <begin position="27"/>
        <end position="362"/>
    </location>
</feature>
<dbReference type="Proteomes" id="UP000000393">
    <property type="component" value="Chromosome"/>
</dbReference>
<feature type="compositionally biased region" description="Basic and acidic residues" evidence="1">
    <location>
        <begin position="337"/>
        <end position="354"/>
    </location>
</feature>
<dbReference type="Pfam" id="PF20245">
    <property type="entry name" value="DUF6600"/>
    <property type="match status" value="1"/>
</dbReference>
<evidence type="ECO:0000256" key="2">
    <source>
        <dbReference type="SAM" id="SignalP"/>
    </source>
</evidence>
<evidence type="ECO:0000256" key="1">
    <source>
        <dbReference type="SAM" id="MobiDB-lite"/>
    </source>
</evidence>
<reference evidence="3 4" key="1">
    <citation type="submission" date="2010-06" db="EMBL/GenBank/DDBJ databases">
        <title>Complete sequence of chromosome of Nitrosococcus watsoni C-113.</title>
        <authorList>
            <consortium name="US DOE Joint Genome Institute"/>
            <person name="Lucas S."/>
            <person name="Copeland A."/>
            <person name="Lapidus A."/>
            <person name="Cheng J.-F."/>
            <person name="Bruce D."/>
            <person name="Goodwin L."/>
            <person name="Pitluck S."/>
            <person name="Malfatti S.A."/>
            <person name="Chain P.S.G."/>
            <person name="Land M."/>
            <person name="Hauser L."/>
            <person name="Kyrpides N."/>
            <person name="Ivanova N."/>
            <person name="Cambell M.A."/>
            <person name="Heidelberg J.F."/>
            <person name="Klotz M.G."/>
            <person name="Woyke T."/>
        </authorList>
    </citation>
    <scope>NUCLEOTIDE SEQUENCE [LARGE SCALE GENOMIC DNA]</scope>
    <source>
        <strain evidence="3 4">C-113</strain>
    </source>
</reference>
<evidence type="ECO:0000313" key="4">
    <source>
        <dbReference type="Proteomes" id="UP000000393"/>
    </source>
</evidence>
<dbReference type="EMBL" id="CP002086">
    <property type="protein sequence ID" value="ADJ27985.1"/>
    <property type="molecule type" value="Genomic_DNA"/>
</dbReference>
<gene>
    <name evidence="3" type="ordered locus">Nwat_1044</name>
</gene>
<keyword evidence="4" id="KW-1185">Reference proteome</keyword>
<organism evidence="3 4">
    <name type="scientific">Nitrosococcus watsoni (strain C-113)</name>
    <dbReference type="NCBI Taxonomy" id="105559"/>
    <lineage>
        <taxon>Bacteria</taxon>
        <taxon>Pseudomonadati</taxon>
        <taxon>Pseudomonadota</taxon>
        <taxon>Gammaproteobacteria</taxon>
        <taxon>Chromatiales</taxon>
        <taxon>Chromatiaceae</taxon>
        <taxon>Nitrosococcus</taxon>
    </lineage>
</organism>
<accession>D8K508</accession>
<evidence type="ECO:0008006" key="5">
    <source>
        <dbReference type="Google" id="ProtNLM"/>
    </source>
</evidence>